<protein>
    <recommendedName>
        <fullName evidence="9">TonB-dependent receptor plug domain-containing protein</fullName>
    </recommendedName>
</protein>
<dbReference type="RefSeq" id="WP_193110978.1">
    <property type="nucleotide sequence ID" value="NZ_CP041406.1"/>
</dbReference>
<feature type="domain" description="TonB-dependent receptor plug" evidence="9">
    <location>
        <begin position="38"/>
        <end position="144"/>
    </location>
</feature>
<keyword evidence="11" id="KW-1185">Reference proteome</keyword>
<dbReference type="GO" id="GO:0009279">
    <property type="term" value="C:cell outer membrane"/>
    <property type="evidence" value="ECO:0007669"/>
    <property type="project" value="UniProtKB-SubCell"/>
</dbReference>
<dbReference type="PANTHER" id="PTHR30069:SF29">
    <property type="entry name" value="HEMOGLOBIN AND HEMOGLOBIN-HAPTOGLOBIN-BINDING PROTEIN 1-RELATED"/>
    <property type="match status" value="1"/>
</dbReference>
<dbReference type="SUPFAM" id="SSF56935">
    <property type="entry name" value="Porins"/>
    <property type="match status" value="1"/>
</dbReference>
<organism evidence="10 11">
    <name type="scientific">Sulfurimonas paralvinellae</name>
    <dbReference type="NCBI Taxonomy" id="317658"/>
    <lineage>
        <taxon>Bacteria</taxon>
        <taxon>Pseudomonadati</taxon>
        <taxon>Campylobacterota</taxon>
        <taxon>Epsilonproteobacteria</taxon>
        <taxon>Campylobacterales</taxon>
        <taxon>Sulfurimonadaceae</taxon>
        <taxon>Sulfurimonas</taxon>
    </lineage>
</organism>
<dbReference type="InterPro" id="IPR036942">
    <property type="entry name" value="Beta-barrel_TonB_sf"/>
</dbReference>
<keyword evidence="6 8" id="KW-0472">Membrane</keyword>
<keyword evidence="7 8" id="KW-0998">Cell outer membrane</keyword>
<evidence type="ECO:0000256" key="4">
    <source>
        <dbReference type="ARBA" id="ARBA00022692"/>
    </source>
</evidence>
<dbReference type="InterPro" id="IPR012910">
    <property type="entry name" value="Plug_dom"/>
</dbReference>
<keyword evidence="5" id="KW-0732">Signal</keyword>
<reference evidence="10 11" key="1">
    <citation type="submission" date="2019-07" db="EMBL/GenBank/DDBJ databases">
        <title>Sulfurimonas paralvinellae sp. nov., a novel mesophilic, hydrogen- and sulfur-oxidizing chemolithoautotroph within the Epsilonproteo- bacteria isolated from a deep-sea hydrothermal vent polychaete nest, reclassification of Thiomicrospira denitrificans as Sulfurimonas denitrificans comb. nov. and emended description of the genus Sulfurimonas.</title>
        <authorList>
            <person name="Wang S."/>
            <person name="Jiang L."/>
            <person name="Shao Z."/>
        </authorList>
    </citation>
    <scope>NUCLEOTIDE SEQUENCE [LARGE SCALE GENOMIC DNA]</scope>
    <source>
        <strain evidence="10 11">GO25</strain>
    </source>
</reference>
<dbReference type="Proteomes" id="UP000593580">
    <property type="component" value="Chromosome"/>
</dbReference>
<evidence type="ECO:0000256" key="2">
    <source>
        <dbReference type="ARBA" id="ARBA00022448"/>
    </source>
</evidence>
<proteinExistence type="inferred from homology"/>
<dbReference type="KEGG" id="spal:FM071_00260"/>
<name>A0A7M1B589_9BACT</name>
<dbReference type="GO" id="GO:0015344">
    <property type="term" value="F:siderophore uptake transmembrane transporter activity"/>
    <property type="evidence" value="ECO:0007669"/>
    <property type="project" value="TreeGrafter"/>
</dbReference>
<dbReference type="InterPro" id="IPR037066">
    <property type="entry name" value="Plug_dom_sf"/>
</dbReference>
<gene>
    <name evidence="10" type="ORF">FM071_00260</name>
</gene>
<dbReference type="Pfam" id="PF07715">
    <property type="entry name" value="Plug"/>
    <property type="match status" value="1"/>
</dbReference>
<evidence type="ECO:0000256" key="8">
    <source>
        <dbReference type="PROSITE-ProRule" id="PRU01360"/>
    </source>
</evidence>
<evidence type="ECO:0000313" key="10">
    <source>
        <dbReference type="EMBL" id="QOP44815.1"/>
    </source>
</evidence>
<accession>A0A7M1B589</accession>
<dbReference type="PANTHER" id="PTHR30069">
    <property type="entry name" value="TONB-DEPENDENT OUTER MEMBRANE RECEPTOR"/>
    <property type="match status" value="1"/>
</dbReference>
<evidence type="ECO:0000313" key="11">
    <source>
        <dbReference type="Proteomes" id="UP000593580"/>
    </source>
</evidence>
<evidence type="ECO:0000256" key="3">
    <source>
        <dbReference type="ARBA" id="ARBA00022452"/>
    </source>
</evidence>
<dbReference type="EMBL" id="CP041406">
    <property type="protein sequence ID" value="QOP44815.1"/>
    <property type="molecule type" value="Genomic_DNA"/>
</dbReference>
<comment type="subcellular location">
    <subcellularLocation>
        <location evidence="1 8">Cell outer membrane</location>
        <topology evidence="1 8">Multi-pass membrane protein</topology>
    </subcellularLocation>
</comment>
<evidence type="ECO:0000256" key="7">
    <source>
        <dbReference type="ARBA" id="ARBA00023237"/>
    </source>
</evidence>
<dbReference type="Gene3D" id="2.40.170.20">
    <property type="entry name" value="TonB-dependent receptor, beta-barrel domain"/>
    <property type="match status" value="1"/>
</dbReference>
<keyword evidence="4 8" id="KW-0812">Transmembrane</keyword>
<dbReference type="Gene3D" id="2.170.130.10">
    <property type="entry name" value="TonB-dependent receptor, plug domain"/>
    <property type="match status" value="1"/>
</dbReference>
<dbReference type="InterPro" id="IPR039426">
    <property type="entry name" value="TonB-dep_rcpt-like"/>
</dbReference>
<evidence type="ECO:0000256" key="1">
    <source>
        <dbReference type="ARBA" id="ARBA00004571"/>
    </source>
</evidence>
<keyword evidence="2 8" id="KW-0813">Transport</keyword>
<sequence length="631" mass="73631">MPFLYFLLFILSSILQAEDLSSLLKNYKTDSDLSKFTKHDSAGIVEVYTRQDLEKMQVHNLQDILQTIPGIHLLRATNNLTLLAPSSTSKMPLTYTRLYINDHEMSSSSFGSALLIWGNMPVEYIDHIEVYKATSSLEFGNENAAFIIRLYTKNAKRDSGSKVRLMADNKGSYDTNFYTASEIDNDISYFAYANVADTKRKKYYNIYNGQRYTYDSDTNNYNLYGSLEYKKSHLEVGANQKEDNDFLGRGIHRTPDGGELDAYHYYIHFTQEFENELKLQLSYDRLSYTRNYEDPNGIHIANAPLINSYTLRFNDDIFNICVEKHLDYKHNKVMLGAFYKYKEFAAKGDFHDTTYSYAHKNNFSNGLNLYSIYGEDDYDISNTLRVLASLKGDFFRYNKDIKTQNEFVARAGIIKKLEDLQLKAFYTRGYVPLGFYQIYNPENLPYRANPQIDTPKTDIYTLSMKYKKQNYETSFEVAQMETSNNLVYDYTTTNGWKNVSQTARQTLYQLNYTYFFNLQNKLLINLTYGENNTDIKQSSPFGCLIRSYNAYKKFDFYNEFNYKNGYSYSSYSVDASLDWTAAVKYHHTKDLSFGLRGENILDQGYEQVYSGVSQKFPVRDQKVWLNMEYLF</sequence>
<dbReference type="AlphaFoldDB" id="A0A7M1B589"/>
<dbReference type="PROSITE" id="PS52016">
    <property type="entry name" value="TONB_DEPENDENT_REC_3"/>
    <property type="match status" value="1"/>
</dbReference>
<evidence type="ECO:0000259" key="9">
    <source>
        <dbReference type="Pfam" id="PF07715"/>
    </source>
</evidence>
<keyword evidence="3 8" id="KW-1134">Transmembrane beta strand</keyword>
<evidence type="ECO:0000256" key="6">
    <source>
        <dbReference type="ARBA" id="ARBA00023136"/>
    </source>
</evidence>
<comment type="similarity">
    <text evidence="8">Belongs to the TonB-dependent receptor family.</text>
</comment>
<evidence type="ECO:0000256" key="5">
    <source>
        <dbReference type="ARBA" id="ARBA00022729"/>
    </source>
</evidence>
<dbReference type="GO" id="GO:0044718">
    <property type="term" value="P:siderophore transmembrane transport"/>
    <property type="evidence" value="ECO:0007669"/>
    <property type="project" value="TreeGrafter"/>
</dbReference>